<dbReference type="NCBIfam" id="NF012211">
    <property type="entry name" value="tand_rpt_95"/>
    <property type="match status" value="5"/>
</dbReference>
<dbReference type="InterPro" id="IPR013783">
    <property type="entry name" value="Ig-like_fold"/>
</dbReference>
<evidence type="ECO:0000313" key="2">
    <source>
        <dbReference type="EMBL" id="KAB7727386.1"/>
    </source>
</evidence>
<keyword evidence="3" id="KW-1185">Reference proteome</keyword>
<dbReference type="InterPro" id="IPR041498">
    <property type="entry name" value="Big_6"/>
</dbReference>
<reference evidence="2 3" key="1">
    <citation type="submission" date="2019-10" db="EMBL/GenBank/DDBJ databases">
        <title>Rudanella paleaurantiibacter sp. nov., isolated from sludge.</title>
        <authorList>
            <person name="Xu S.Q."/>
        </authorList>
    </citation>
    <scope>NUCLEOTIDE SEQUENCE [LARGE SCALE GENOMIC DNA]</scope>
    <source>
        <strain evidence="2 3">HX-22-17</strain>
    </source>
</reference>
<accession>A0A7J5TU32</accession>
<dbReference type="Proteomes" id="UP000488299">
    <property type="component" value="Unassembled WGS sequence"/>
</dbReference>
<organism evidence="2 3">
    <name type="scientific">Rudanella paleaurantiibacter</name>
    <dbReference type="NCBI Taxonomy" id="2614655"/>
    <lineage>
        <taxon>Bacteria</taxon>
        <taxon>Pseudomonadati</taxon>
        <taxon>Bacteroidota</taxon>
        <taxon>Cytophagia</taxon>
        <taxon>Cytophagales</taxon>
        <taxon>Cytophagaceae</taxon>
        <taxon>Rudanella</taxon>
    </lineage>
</organism>
<proteinExistence type="predicted"/>
<gene>
    <name evidence="2" type="ORF">F5984_22460</name>
</gene>
<dbReference type="Pfam" id="PF17963">
    <property type="entry name" value="Big_9"/>
    <property type="match status" value="6"/>
</dbReference>
<feature type="domain" description="Bacterial Ig" evidence="1">
    <location>
        <begin position="1135"/>
        <end position="1203"/>
    </location>
</feature>
<protein>
    <submittedName>
        <fullName evidence="2">Tandem-95 repeat protein</fullName>
    </submittedName>
</protein>
<evidence type="ECO:0000313" key="3">
    <source>
        <dbReference type="Proteomes" id="UP000488299"/>
    </source>
</evidence>
<comment type="caution">
    <text evidence="2">The sequence shown here is derived from an EMBL/GenBank/DDBJ whole genome shotgun (WGS) entry which is preliminary data.</text>
</comment>
<dbReference type="Pfam" id="PF17936">
    <property type="entry name" value="Big_6"/>
    <property type="match status" value="1"/>
</dbReference>
<evidence type="ECO:0000259" key="1">
    <source>
        <dbReference type="Pfam" id="PF17936"/>
    </source>
</evidence>
<dbReference type="Gene3D" id="2.60.40.10">
    <property type="entry name" value="Immunoglobulins"/>
    <property type="match status" value="17"/>
</dbReference>
<sequence length="2794" mass="273259">MEKIGHHSIEKQMSNYNHFLAISRLVGGICLLLVLAFTKASAQQPVPPTIGTTCDYSTAPATVSLSVTNVPAGYNTTYLLVDMVTGAIVQANASEPVFSNIGQGIYYAVAAHYKGLLVDATAGKLISNVYETNACLTYSTAIPIRVCPASTACDYVSAPTTLTFAATAIPASVSTTYVLVDEATNLIVQLSSTLSFNAVGQGDYAITAVHYDGTLSGLSVGARLYDITTSQNNCLGVSNTVRLRVCSFLIAISGPVDGTTIASLNPPITGTATPGSNVTVTTPDGQSCMTTASVLDGSWTCTSLTFTAGPQSVTATDGITSAVSNFTITPATTLPTLAITSPGNVTTTTSPLVSGTATPGSLVTLTDPTGATLCTTTATAGGSWSCVVNLSPGPTTLTAVACTSAGCATATTSLTAVAPPTVAILSPADNTTVASTNPPVSGTTTPLASVTVLGPNGQSCVTTASVSGTFACTSLTFAAGPQSVTALVSTAGGTATDVNNFTVVPVASLPQIAILSPANNGTATTSPLVSGTATPGSVINLTGPTGATLCTTTATVGGSWSCVVNLAPGSTTLTAVACASAGCATVTTSLTAVTPPTVAILSPADNTTVGSTNPPVSGTATPLASVTVLGPNGQLCVTTASVSGTFACTSLTFAAGPQSVTATVSNVGGTATDVNNFTVVPAASLPQIAILSPVNNGTATTSPLVSGTATPGSVINLTGPTGATLCTTTATAGGSWSCVVNLAPGSTTLTAIACTSVGCATATTSLTAVAPASLTLAPTGPTTSTSPVLAGTATPGSTVVITGPGPVTLCTTTASISGTFACTVAVAAGPTTLTAVACTSAGCATATTSLTAVTPPTVAILSPADNTTVGSTNPPVSGTATPLASVTVLGPNGQSCVTTASVSGTFACTSLTFAAGPQSVTALVSTAGGTASDVNSFTVAPAGTLPTLAILSPANNGTATTSPLVSGTATPGSVINLTGPTGATLCTTTATAGGSWSCVVNLAPGSTTLTGVACTSAGCATATTSLTAVAPPTVAILSPADNTTQPVGVNVVSGTASPGSSVTLTASNGSSVTALADPSGSFTATMPTTFSTGPNTVTAVAGNAGGISTPATSTFTVVAPSVLPTVAINNPGPLVGTTNVAISGTATPGSSVMLTDAANSTLCTTTAAPDGSYSCLVSLTPGSNTITAVASNSAGTSSPATTQVTAVAPPTVAISSPADNTTVASTNPPISGTATPLASVTVLGPNGQSCVTTASVSGTFACTSLTFAAGPQSVTALVSNAGGTATDVNNFTVAPAGTLPQIAILSPANNGTATTSSLVSGTATPGSVINLTGPTGATLCTTTATAGGTWSCVVNVSPGSTTITAVACTSAGCATATTSLTAVSTPPTVTIHTPADNSTQPAGVNMVSGTATPGSTVTLTASSGSSVTALATPSGSYTAHFPAAFPAGLNTVTAVTSIGGDISLPAISTFMVVYTPPTLAILSPTNNGTATTSPLVSGTATPGSVINLTGPTGATLCTTTATAGGSWSCVVSVSPGSTTITAVACTSAGCATATASLTAVAPPTVAILSPVDNGTVASTNPPVSGTATPLASVTVLGPNGQSCVTTASVSGTFACTSLTFAAGPQSVTALVSTAGGTASDVNNFTVAPAGTLPQIAILSPANNGTATTSPLVSGTATPGSVINLTGPTGATLCTTTATAGGSWSCVVNLVPGSTTLTAVACTSVGCATATTSLTAVAPPTVAILSPADNTTVGSTNPPISGTATPLASVTVLGPNGQSCVTTASVSGTFACTSLTFAAGPQSITALVSNAGGTATDVNNFTVVPAGTLPTLAILSPANNGTATTSPLVSGTATPGSVINLTGPTGATLCTTTATAGGSWSCVVNLAPGSTTITAVACTSAGCATATTSLTAVSLAKQPVAMPDIANTTSGIPVSGNVMTNDSDPQGSLLTASLLRQPIAGTVLMAPNGTYTYTPPTGFTGTVSFCYSVSNTAGLSSTACVSVNVSPVPSAIRNNAPIASNDNTQTIAGMPVTINVVANDTDPDIASTLEGQLGVPVIVTQPVVGTATVVNGEVVYTPPVNFTGTANFTYSICDKGSPVLCTTATVNVNVLPAPPANATLAPVAIDDALVTRVNTSAIATVAANDRDPNTSPLPLTYASGQPSSGTVTMAPNGSYTYTPGNGYVGPDSFTYSVCNTSGLCDIATVSVNVLPVPNAAPSVTPDFVNVVPGIPTTGNVLTNDRDPEGTPLTVSVIGTSPAGFTLSPNGSYTYTAPVGTTAPVTVRVQVCDGGTPPACATSTLTMVPVPPQSLANDAPIANPDAPRLTAGTSATVNVLANDVDPEGQPLSNPTIIAGPTNGTAVVNPNGTVSYTPVSGFTGTDKLTYQVCDGSTPAQCSTAVVTFTVDPAPPVGLTNVAPVAIDDALIIQQGVVSATGTVAANDYDPQGQPLTFTKLAGPTSGTVVFSPTGSYTYTPAAGFVGGTSFSYQVCDNASPALCNTATAYLTVLPAQSDAYVLNLKVMLQGALVGSTGNLMRDDLRSKGFLPALEPYTTLGGNRFVHTGGGGGETMPNNVTAQNVGTGDAVVDWVFVELRDPSNLSVVVATRSALVQRDGDVVLASDGISPLRFTGLTQTSFYVSVKHRNHLGVMTATAIPMSASGTVVDFTSMTGPQLWNRSIGAFNYEGWEQVTVNGKAAMWGGDANHDGKVKYQGAANDQITIFSEVIGAQSSNNPVYNYNDAFGYYFGDVNMDGKVKYQGTGTDNSLIFTNVLSNFQTATQMNSAQLYNFDFMREQIP</sequence>
<name>A0A7J5TU32_9BACT</name>
<dbReference type="EMBL" id="WELI01000011">
    <property type="protein sequence ID" value="KAB7727386.1"/>
    <property type="molecule type" value="Genomic_DNA"/>
</dbReference>
<dbReference type="Gene3D" id="2.60.40.2810">
    <property type="match status" value="3"/>
</dbReference>
<dbReference type="Gene3D" id="2.60.40.3440">
    <property type="match status" value="2"/>
</dbReference>